<dbReference type="Proteomes" id="UP001152599">
    <property type="component" value="Unassembled WGS sequence"/>
</dbReference>
<sequence length="414" mass="45826">MILLITVAQVSAQNISISPYSAFGYGDNRLSNGAASFGMGGLSTAYLSPYGTETNFMNPAANQNLRFTNFVFEGSTDMTRFKSESDKFSRSTTYLSKVSLGFPLGKKWRGGFGFQPFSALGYKTSTTKMYDDISTTSQFEGSGGLNSLHFMTSYNLNSNLALGVRANYIFGSLDKTEIFSASESQLLTAYDFDSKISGITVNGGISFAKKFDNNKLLTVGATYGLGSNIKADQNYLVKTYQIIPTNFVEFNVDTISFNDSDRKVRIPENASFGISYGKDLKWNIGAQVDWEKTSAFNLIHEKNTSNDRFKAAVGGYYIPQFNSYRSYMSRATYRGGMYYEKTPISVKGEDIKDYGITFGIGLPVGKATDASELNIGVELGQRGTTDKSLVKETYANVKLSFTLNDTWFQRRKYD</sequence>
<dbReference type="EMBL" id="JANCMU010000001">
    <property type="protein sequence ID" value="MDG4945616.1"/>
    <property type="molecule type" value="Genomic_DNA"/>
</dbReference>
<reference evidence="1" key="1">
    <citation type="submission" date="2022-07" db="EMBL/GenBank/DDBJ databases">
        <title>Description and genome-wide analysis of Profundicola chukchiensis gen. nov., sp. nov., marine bacteria isolated from bottom sediments of the Chukchi Sea.</title>
        <authorList>
            <person name="Romanenko L."/>
            <person name="Otstavnykh N."/>
            <person name="Kurilenko V."/>
            <person name="Eremeev V."/>
            <person name="Velansky P."/>
            <person name="Mikhailov V."/>
            <person name="Isaeva M."/>
        </authorList>
    </citation>
    <scope>NUCLEOTIDE SEQUENCE</scope>
    <source>
        <strain evidence="1">KMM 9713</strain>
    </source>
</reference>
<accession>A0A9X4RUF3</accession>
<dbReference type="RefSeq" id="WP_304415830.1">
    <property type="nucleotide sequence ID" value="NZ_JANAIE010000001.1"/>
</dbReference>
<gene>
    <name evidence="1" type="ORF">NMK71_04250</name>
</gene>
<dbReference type="Gene3D" id="2.40.160.60">
    <property type="entry name" value="Outer membrane protein transport protein (OMPP1/FadL/TodX)"/>
    <property type="match status" value="1"/>
</dbReference>
<protein>
    <submittedName>
        <fullName evidence="1">Aromatic hydrocarbon degradation protein</fullName>
    </submittedName>
</protein>
<dbReference type="SUPFAM" id="SSF56935">
    <property type="entry name" value="Porins"/>
    <property type="match status" value="1"/>
</dbReference>
<name>A0A9X4RUF3_9FLAO</name>
<evidence type="ECO:0000313" key="2">
    <source>
        <dbReference type="Proteomes" id="UP001152599"/>
    </source>
</evidence>
<proteinExistence type="predicted"/>
<organism evidence="1 2">
    <name type="scientific">Profundicola chukchiensis</name>
    <dbReference type="NCBI Taxonomy" id="2961959"/>
    <lineage>
        <taxon>Bacteria</taxon>
        <taxon>Pseudomonadati</taxon>
        <taxon>Bacteroidota</taxon>
        <taxon>Flavobacteriia</taxon>
        <taxon>Flavobacteriales</taxon>
        <taxon>Weeksellaceae</taxon>
        <taxon>Profundicola</taxon>
    </lineage>
</organism>
<dbReference type="AlphaFoldDB" id="A0A9X4RUF3"/>
<comment type="caution">
    <text evidence="1">The sequence shown here is derived from an EMBL/GenBank/DDBJ whole genome shotgun (WGS) entry which is preliminary data.</text>
</comment>
<evidence type="ECO:0000313" key="1">
    <source>
        <dbReference type="EMBL" id="MDG4945616.1"/>
    </source>
</evidence>
<keyword evidence="2" id="KW-1185">Reference proteome</keyword>